<dbReference type="GO" id="GO:0006357">
    <property type="term" value="P:regulation of transcription by RNA polymerase II"/>
    <property type="evidence" value="ECO:0007669"/>
    <property type="project" value="InterPro"/>
</dbReference>
<evidence type="ECO:0000259" key="9">
    <source>
        <dbReference type="SMART" id="SM01281"/>
    </source>
</evidence>
<dbReference type="PANTHER" id="PTHR46567:SF1">
    <property type="entry name" value="MEDIATOR OF RNA POLYMERASE II TRANSCRIPTION SUBUNIT 12"/>
    <property type="match status" value="1"/>
</dbReference>
<dbReference type="SMART" id="SM01281">
    <property type="entry name" value="Med12"/>
    <property type="match status" value="1"/>
</dbReference>
<evidence type="ECO:0000256" key="5">
    <source>
        <dbReference type="ARBA" id="ARBA00023163"/>
    </source>
</evidence>
<protein>
    <recommendedName>
        <fullName evidence="3">Mediator of RNA polymerase II transcription subunit 12</fullName>
    </recommendedName>
    <alternativeName>
        <fullName evidence="7">Mediator complex subunit 12</fullName>
    </alternativeName>
</protein>
<dbReference type="KEGG" id="bnn:FOA43_002609"/>
<dbReference type="EMBL" id="CP064813">
    <property type="protein sequence ID" value="QPG75259.1"/>
    <property type="molecule type" value="Genomic_DNA"/>
</dbReference>
<keyword evidence="4" id="KW-0805">Transcription regulation</keyword>
<proteinExistence type="inferred from homology"/>
<feature type="domain" description="Mediator complex subunit Med12" evidence="9">
    <location>
        <begin position="123"/>
        <end position="186"/>
    </location>
</feature>
<name>A0A875S698_EENNA</name>
<dbReference type="OrthoDB" id="20828at2759"/>
<organism evidence="10 11">
    <name type="scientific">Eeniella nana</name>
    <name type="common">Yeast</name>
    <name type="synonym">Brettanomyces nanus</name>
    <dbReference type="NCBI Taxonomy" id="13502"/>
    <lineage>
        <taxon>Eukaryota</taxon>
        <taxon>Fungi</taxon>
        <taxon>Dikarya</taxon>
        <taxon>Ascomycota</taxon>
        <taxon>Saccharomycotina</taxon>
        <taxon>Pichiomycetes</taxon>
        <taxon>Pichiales</taxon>
        <taxon>Pichiaceae</taxon>
        <taxon>Brettanomyces</taxon>
    </lineage>
</organism>
<evidence type="ECO:0000313" key="11">
    <source>
        <dbReference type="Proteomes" id="UP000662931"/>
    </source>
</evidence>
<feature type="region of interest" description="Disordered" evidence="8">
    <location>
        <begin position="1340"/>
        <end position="1396"/>
    </location>
</feature>
<feature type="compositionally biased region" description="Polar residues" evidence="8">
    <location>
        <begin position="1382"/>
        <end position="1395"/>
    </location>
</feature>
<dbReference type="RefSeq" id="XP_038778824.1">
    <property type="nucleotide sequence ID" value="XM_038922896.1"/>
</dbReference>
<keyword evidence="6" id="KW-0539">Nucleus</keyword>
<accession>A0A875S698</accession>
<dbReference type="Proteomes" id="UP000662931">
    <property type="component" value="Chromosome 2"/>
</dbReference>
<dbReference type="GeneID" id="62196010"/>
<evidence type="ECO:0000256" key="3">
    <source>
        <dbReference type="ARBA" id="ARBA00019622"/>
    </source>
</evidence>
<evidence type="ECO:0000256" key="4">
    <source>
        <dbReference type="ARBA" id="ARBA00023015"/>
    </source>
</evidence>
<evidence type="ECO:0000256" key="6">
    <source>
        <dbReference type="ARBA" id="ARBA00023242"/>
    </source>
</evidence>
<dbReference type="PANTHER" id="PTHR46567">
    <property type="entry name" value="MEDIATOR OF RNA POLYMERASE II TRANSCRIPTION SUBUNIT 12"/>
    <property type="match status" value="1"/>
</dbReference>
<dbReference type="InterPro" id="IPR019035">
    <property type="entry name" value="Mediator_Med12"/>
</dbReference>
<dbReference type="GO" id="GO:0016592">
    <property type="term" value="C:mediator complex"/>
    <property type="evidence" value="ECO:0007669"/>
    <property type="project" value="InterPro"/>
</dbReference>
<comment type="similarity">
    <text evidence="2">Belongs to the Mediator complex subunit 12 family.</text>
</comment>
<dbReference type="GO" id="GO:0003712">
    <property type="term" value="F:transcription coregulator activity"/>
    <property type="evidence" value="ECO:0007669"/>
    <property type="project" value="InterPro"/>
</dbReference>
<evidence type="ECO:0000313" key="10">
    <source>
        <dbReference type="EMBL" id="QPG75259.1"/>
    </source>
</evidence>
<evidence type="ECO:0000256" key="2">
    <source>
        <dbReference type="ARBA" id="ARBA00010289"/>
    </source>
</evidence>
<comment type="subcellular location">
    <subcellularLocation>
        <location evidence="1">Nucleus</location>
    </subcellularLocation>
</comment>
<dbReference type="Pfam" id="PF09497">
    <property type="entry name" value="Med12"/>
    <property type="match status" value="1"/>
</dbReference>
<keyword evidence="11" id="KW-1185">Reference proteome</keyword>
<reference evidence="10" key="1">
    <citation type="submission" date="2020-10" db="EMBL/GenBank/DDBJ databases">
        <authorList>
            <person name="Roach M.J.R."/>
        </authorList>
    </citation>
    <scope>NUCLEOTIDE SEQUENCE</scope>
    <source>
        <strain evidence="10">CBS 1945</strain>
    </source>
</reference>
<keyword evidence="5" id="KW-0804">Transcription</keyword>
<evidence type="ECO:0000256" key="7">
    <source>
        <dbReference type="ARBA" id="ARBA00032010"/>
    </source>
</evidence>
<sequence length="1485" mass="172724">MANTRLSTTAINDAANRTSSSFVYPDFRIWKHTACDDTRMRNHLQKGYFETPIVTNECHSGRQVIIQLLHKADNITKSIDRSSLNNSVLAEKIVHAKMSTLSDAMIRTLRERRNINKIRGKSTYKPPPRVTLTEHKRDMWLKNLANSAIPLRQLSKAIPHGLRNKSLFEQCFNHNIPIARAIWLIKCVSSNEQRQLKRKAGKGNFFGAITLTNRWIVEWTDQVCSYLEQIYLSCFTPKFKDSWNQRFDYALRLSTNLYLQELLNQETFLAWMVNYMGRITSKKELSIQDFRTLSLHYHIIRLFWFKLLKIDYLAKELGENMLLIVAKLYELPRNDKYDELVIKMSSQFQYLIKYLFYYNSDNFIIPNNWYYLRSHLKRLLDMNIGCVTEQFKLITYRNESLMIDETDRKRNQSSNSYCYNKASQIVYKLDNYGSSELNLRDLCQSIFTDTSGDWKGLLSMALHWAITIDREIYTDYQRISLTCSILQIRLYEASQLKPKRFKQAKLELEVEITEFVYEMANTLNYSTSTELPACSYSLANFLVLVNRLFQMDLFVVSSYLRRLIASGVIYLSEPDKSCYIHLLILHSLPAFKDSNVSNILKRLSDTTNIKVPSEQERETVAKTQKKLLEFSNTLFSIDRTASSNVDLYDLMDGWCDSEEYPMQIGRKLELGSWFMKQINTALTNGRMKLISSDLIVLYHLMKDHFHRFPRFIHLIFEQLDKGKVDILDNDSFKLLLKMAVHNTKLLNSYLIDVDTTIWKDLNRIVDNWKITDRFHIEGLLQSCRFQPLHGTATSFQTSLSLDTLSILGISSRERLSNAAEYSHHLNQNMSQYFNVVKGFNFQLRGPILELMNDLKRWKPADFDNLLIMYLKKFIQPTLSLDYSADLKLILKLIVDDLIDLSQVLSVFVDATQNKLDEFSSDSSKRLHWDLLFGQDLDLDDHEYFLTCFYRRKYRESHTKDYYEILLTFLQSETPNSLTHSASAGQDVEMGAVDDIVPVDVMNSLHELANVSVVTPLESPRRNNNSMAKERKYSPDIVDSIWCLVALHMDIFIELFYKGGRELDGGEICRFFFQGVLKLRYGSDEDTLSYVDELIKNLNYYNLHVCQWLFKDLIENEFDKVENDEYELNCKIAKVILNILSRVKESKPLKDIYLIGELFEFVSDKYKLRILSNCEDLFLGSDSFPKFAIAGAEGESNMTQYLTNIISSCSRLKDYEAMVIPMSDALVFSLNLSLEKLIYYCHGLEHKKKISADDRRCVAGAVKLISKIVLIHKNFLVELILKRSVNLQRDVLLMNLLKLFKTRLMDRDLRLKNLLHDILISIKVLISESVSLQYQKQQQQQQPQQQQQQKQKKTSVGNMTSPISKPTPSSSFLSPSGESQSPLSPQSDNKTKTPASNIPAWRTAMAIDPPSVNNRLKFLLSKFYLRDALETPDSNYYLVDEQSGQMAKYHFRRFDMIEDASPYESLNNSCLSLQLFDCSIERKNPK</sequence>
<gene>
    <name evidence="10" type="ORF">FOA43_002609</name>
</gene>
<evidence type="ECO:0000256" key="1">
    <source>
        <dbReference type="ARBA" id="ARBA00004123"/>
    </source>
</evidence>
<evidence type="ECO:0000256" key="8">
    <source>
        <dbReference type="SAM" id="MobiDB-lite"/>
    </source>
</evidence>
<feature type="compositionally biased region" description="Low complexity" evidence="8">
    <location>
        <begin position="1359"/>
        <end position="1381"/>
    </location>
</feature>